<dbReference type="AlphaFoldDB" id="A0A0G2FGD7"/>
<reference evidence="2 3" key="2">
    <citation type="submission" date="2015-05" db="EMBL/GenBank/DDBJ databases">
        <authorList>
            <person name="Morales-Cruz A."/>
            <person name="Amrine K.C."/>
            <person name="Cantu D."/>
        </authorList>
    </citation>
    <scope>NUCLEOTIDE SEQUENCE [LARGE SCALE GENOMIC DNA]</scope>
    <source>
        <strain evidence="2">DA912</strain>
    </source>
</reference>
<evidence type="ECO:0000313" key="2">
    <source>
        <dbReference type="EMBL" id="KKY33184.1"/>
    </source>
</evidence>
<feature type="compositionally biased region" description="Basic residues" evidence="1">
    <location>
        <begin position="96"/>
        <end position="106"/>
    </location>
</feature>
<name>A0A0G2FGD7_9PEZI</name>
<reference evidence="2 3" key="1">
    <citation type="submission" date="2015-05" db="EMBL/GenBank/DDBJ databases">
        <title>Distinctive expansion of gene families associated with plant cell wall degradation and secondary metabolism in the genomes of grapevine trunk pathogens.</title>
        <authorList>
            <person name="Lawrence D.P."/>
            <person name="Travadon R."/>
            <person name="Rolshausen P.E."/>
            <person name="Baumgartner K."/>
        </authorList>
    </citation>
    <scope>NUCLEOTIDE SEQUENCE [LARGE SCALE GENOMIC DNA]</scope>
    <source>
        <strain evidence="2">DA912</strain>
    </source>
</reference>
<evidence type="ECO:0000313" key="3">
    <source>
        <dbReference type="Proteomes" id="UP000034680"/>
    </source>
</evidence>
<dbReference type="Proteomes" id="UP000034680">
    <property type="component" value="Unassembled WGS sequence"/>
</dbReference>
<accession>A0A0G2FGD7</accession>
<protein>
    <submittedName>
        <fullName evidence="2">Uncharacterized protein</fullName>
    </submittedName>
</protein>
<comment type="caution">
    <text evidence="2">The sequence shown here is derived from an EMBL/GenBank/DDBJ whole genome shotgun (WGS) entry which is preliminary data.</text>
</comment>
<sequence>MPNTNKSIDMPVLSDRDMELLICALRSAEGGFPKVDAKKLAEMAGFKNANSASVSFGQVRKKVMGEAGSAKPTPNKRKQSAAAGAGPDNSDESPTKKVKTASKKTAKKEQQASEEPDEDESAAFI</sequence>
<feature type="compositionally biased region" description="Acidic residues" evidence="1">
    <location>
        <begin position="112"/>
        <end position="125"/>
    </location>
</feature>
<keyword evidence="3" id="KW-1185">Reference proteome</keyword>
<proteinExistence type="predicted"/>
<feature type="region of interest" description="Disordered" evidence="1">
    <location>
        <begin position="65"/>
        <end position="125"/>
    </location>
</feature>
<gene>
    <name evidence="2" type="ORF">UCDDA912_g06854</name>
</gene>
<dbReference type="EMBL" id="LCUC01000252">
    <property type="protein sequence ID" value="KKY33184.1"/>
    <property type="molecule type" value="Genomic_DNA"/>
</dbReference>
<dbReference type="OrthoDB" id="5403747at2759"/>
<dbReference type="STRING" id="1214573.A0A0G2FGD7"/>
<organism evidence="2 3">
    <name type="scientific">Diaporthe ampelina</name>
    <dbReference type="NCBI Taxonomy" id="1214573"/>
    <lineage>
        <taxon>Eukaryota</taxon>
        <taxon>Fungi</taxon>
        <taxon>Dikarya</taxon>
        <taxon>Ascomycota</taxon>
        <taxon>Pezizomycotina</taxon>
        <taxon>Sordariomycetes</taxon>
        <taxon>Sordariomycetidae</taxon>
        <taxon>Diaporthales</taxon>
        <taxon>Diaporthaceae</taxon>
        <taxon>Diaporthe</taxon>
    </lineage>
</organism>
<evidence type="ECO:0000256" key="1">
    <source>
        <dbReference type="SAM" id="MobiDB-lite"/>
    </source>
</evidence>